<name>X0H1K9_FUSOX</name>
<dbReference type="Proteomes" id="UP000030676">
    <property type="component" value="Unassembled WGS sequence"/>
</dbReference>
<proteinExistence type="predicted"/>
<protein>
    <submittedName>
        <fullName evidence="1">Uncharacterized protein</fullName>
    </submittedName>
</protein>
<reference evidence="1" key="1">
    <citation type="submission" date="2011-11" db="EMBL/GenBank/DDBJ databases">
        <title>The Genome Sequence of Fusarium oxysporum PHW808.</title>
        <authorList>
            <consortium name="The Broad Institute Genome Sequencing Platform"/>
            <person name="Ma L.-J."/>
            <person name="Gale L.R."/>
            <person name="Schwartz D.C."/>
            <person name="Zhou S."/>
            <person name="Corby-Kistler H."/>
            <person name="Young S.K."/>
            <person name="Zeng Q."/>
            <person name="Gargeya S."/>
            <person name="Fitzgerald M."/>
            <person name="Haas B."/>
            <person name="Abouelleil A."/>
            <person name="Alvarado L."/>
            <person name="Arachchi H.M."/>
            <person name="Berlin A."/>
            <person name="Brown A."/>
            <person name="Chapman S.B."/>
            <person name="Chen Z."/>
            <person name="Dunbar C."/>
            <person name="Freedman E."/>
            <person name="Gearin G."/>
            <person name="Goldberg J."/>
            <person name="Griggs A."/>
            <person name="Gujja S."/>
            <person name="Heiman D."/>
            <person name="Howarth C."/>
            <person name="Larson L."/>
            <person name="Lui A."/>
            <person name="MacDonald P.J.P."/>
            <person name="Montmayeur A."/>
            <person name="Murphy C."/>
            <person name="Neiman D."/>
            <person name="Pearson M."/>
            <person name="Priest M."/>
            <person name="Roberts A."/>
            <person name="Saif S."/>
            <person name="Shea T."/>
            <person name="Shenoy N."/>
            <person name="Sisk P."/>
            <person name="Stolte C."/>
            <person name="Sykes S."/>
            <person name="Wortman J."/>
            <person name="Nusbaum C."/>
            <person name="Birren B."/>
        </authorList>
    </citation>
    <scope>NUCLEOTIDE SEQUENCE [LARGE SCALE GENOMIC DNA]</scope>
    <source>
        <strain evidence="1">54008</strain>
    </source>
</reference>
<organism evidence="1">
    <name type="scientific">Fusarium oxysporum f. sp. conglutinans race 2 54008</name>
    <dbReference type="NCBI Taxonomy" id="1089457"/>
    <lineage>
        <taxon>Eukaryota</taxon>
        <taxon>Fungi</taxon>
        <taxon>Dikarya</taxon>
        <taxon>Ascomycota</taxon>
        <taxon>Pezizomycotina</taxon>
        <taxon>Sordariomycetes</taxon>
        <taxon>Hypocreomycetidae</taxon>
        <taxon>Hypocreales</taxon>
        <taxon>Nectriaceae</taxon>
        <taxon>Fusarium</taxon>
        <taxon>Fusarium oxysporum species complex</taxon>
    </lineage>
</organism>
<gene>
    <name evidence="1" type="ORF">FOPG_17851</name>
</gene>
<evidence type="ECO:0000313" key="1">
    <source>
        <dbReference type="EMBL" id="EXL65956.1"/>
    </source>
</evidence>
<sequence>MASADVPTTRGRIVAIPISAFARTRTRTRI</sequence>
<dbReference type="HOGENOM" id="CLU_3406462_0_0_1"/>
<dbReference type="AlphaFoldDB" id="X0H1K9"/>
<accession>X0H1K9</accession>
<dbReference type="EMBL" id="KK033521">
    <property type="protein sequence ID" value="EXL65956.1"/>
    <property type="molecule type" value="Genomic_DNA"/>
</dbReference>
<reference evidence="1" key="2">
    <citation type="submission" date="2014-03" db="EMBL/GenBank/DDBJ databases">
        <title>The Genome Annotation of Fusarium oxysporum PHW808.</title>
        <authorList>
            <consortium name="The Broad Institute Genomics Platform"/>
            <person name="Ma L.-J."/>
            <person name="Corby-Kistler H."/>
            <person name="Broz K."/>
            <person name="Gale L.R."/>
            <person name="Jonkers W."/>
            <person name="O'Donnell K."/>
            <person name="Ploetz R."/>
            <person name="Steinberg C."/>
            <person name="Schwartz D.C."/>
            <person name="VanEtten H."/>
            <person name="Zhou S."/>
            <person name="Young S.K."/>
            <person name="Zeng Q."/>
            <person name="Gargeya S."/>
            <person name="Fitzgerald M."/>
            <person name="Abouelleil A."/>
            <person name="Alvarado L."/>
            <person name="Chapman S.B."/>
            <person name="Gainer-Dewar J."/>
            <person name="Goldberg J."/>
            <person name="Griggs A."/>
            <person name="Gujja S."/>
            <person name="Hansen M."/>
            <person name="Howarth C."/>
            <person name="Imamovic A."/>
            <person name="Ireland A."/>
            <person name="Larimer J."/>
            <person name="McCowan C."/>
            <person name="Murphy C."/>
            <person name="Pearson M."/>
            <person name="Poon T.W."/>
            <person name="Priest M."/>
            <person name="Roberts A."/>
            <person name="Saif S."/>
            <person name="Shea T."/>
            <person name="Sykes S."/>
            <person name="Wortman J."/>
            <person name="Nusbaum C."/>
            <person name="Birren B."/>
        </authorList>
    </citation>
    <scope>NUCLEOTIDE SEQUENCE</scope>
    <source>
        <strain evidence="1">54008</strain>
    </source>
</reference>